<feature type="compositionally biased region" description="Pro residues" evidence="1">
    <location>
        <begin position="159"/>
        <end position="170"/>
    </location>
</feature>
<proteinExistence type="predicted"/>
<evidence type="ECO:0000313" key="3">
    <source>
        <dbReference type="Proteomes" id="UP000250235"/>
    </source>
</evidence>
<accession>A0A2Z7C0B5</accession>
<gene>
    <name evidence="2" type="ORF">F511_12162</name>
</gene>
<feature type="region of interest" description="Disordered" evidence="1">
    <location>
        <begin position="144"/>
        <end position="170"/>
    </location>
</feature>
<protein>
    <submittedName>
        <fullName evidence="2">Putative galacturonosyltransferase 10</fullName>
    </submittedName>
</protein>
<dbReference type="EMBL" id="KV002472">
    <property type="protein sequence ID" value="KZV37880.1"/>
    <property type="molecule type" value="Genomic_DNA"/>
</dbReference>
<reference evidence="2 3" key="1">
    <citation type="journal article" date="2015" name="Proc. Natl. Acad. Sci. U.S.A.">
        <title>The resurrection genome of Boea hygrometrica: A blueprint for survival of dehydration.</title>
        <authorList>
            <person name="Xiao L."/>
            <person name="Yang G."/>
            <person name="Zhang L."/>
            <person name="Yang X."/>
            <person name="Zhao S."/>
            <person name="Ji Z."/>
            <person name="Zhou Q."/>
            <person name="Hu M."/>
            <person name="Wang Y."/>
            <person name="Chen M."/>
            <person name="Xu Y."/>
            <person name="Jin H."/>
            <person name="Xiao X."/>
            <person name="Hu G."/>
            <person name="Bao F."/>
            <person name="Hu Y."/>
            <person name="Wan P."/>
            <person name="Li L."/>
            <person name="Deng X."/>
            <person name="Kuang T."/>
            <person name="Xiang C."/>
            <person name="Zhu J.K."/>
            <person name="Oliver M.J."/>
            <person name="He Y."/>
        </authorList>
    </citation>
    <scope>NUCLEOTIDE SEQUENCE [LARGE SCALE GENOMIC DNA]</scope>
    <source>
        <strain evidence="3">cv. XS01</strain>
    </source>
</reference>
<dbReference type="Proteomes" id="UP000250235">
    <property type="component" value="Unassembled WGS sequence"/>
</dbReference>
<evidence type="ECO:0000313" key="2">
    <source>
        <dbReference type="EMBL" id="KZV37880.1"/>
    </source>
</evidence>
<organism evidence="2 3">
    <name type="scientific">Dorcoceras hygrometricum</name>
    <dbReference type="NCBI Taxonomy" id="472368"/>
    <lineage>
        <taxon>Eukaryota</taxon>
        <taxon>Viridiplantae</taxon>
        <taxon>Streptophyta</taxon>
        <taxon>Embryophyta</taxon>
        <taxon>Tracheophyta</taxon>
        <taxon>Spermatophyta</taxon>
        <taxon>Magnoliopsida</taxon>
        <taxon>eudicotyledons</taxon>
        <taxon>Gunneridae</taxon>
        <taxon>Pentapetalae</taxon>
        <taxon>asterids</taxon>
        <taxon>lamiids</taxon>
        <taxon>Lamiales</taxon>
        <taxon>Gesneriaceae</taxon>
        <taxon>Didymocarpoideae</taxon>
        <taxon>Trichosporeae</taxon>
        <taxon>Loxocarpinae</taxon>
        <taxon>Dorcoceras</taxon>
    </lineage>
</organism>
<dbReference type="GO" id="GO:0016740">
    <property type="term" value="F:transferase activity"/>
    <property type="evidence" value="ECO:0007669"/>
    <property type="project" value="UniProtKB-KW"/>
</dbReference>
<name>A0A2Z7C0B5_9LAMI</name>
<evidence type="ECO:0000256" key="1">
    <source>
        <dbReference type="SAM" id="MobiDB-lite"/>
    </source>
</evidence>
<sequence length="170" mass="18609">MFILFFRCLAGGRDPDPNRDVYRRLSDKIRTRLTDKLSASQRTKSAHFTLQQASDQLALFESICATQQYYASIPAQAVLDQHGSISTQLDQPTAARSGPSPVPVVPLCRATARTVVYNARTTHTKAQPCVALGVATMPRPWLDQAVEPPLTSPRTTTGPPEPNPSPTNRP</sequence>
<keyword evidence="3" id="KW-1185">Reference proteome</keyword>
<keyword evidence="2" id="KW-0808">Transferase</keyword>
<dbReference type="AlphaFoldDB" id="A0A2Z7C0B5"/>